<feature type="domain" description="C-CAP/cofactor C-like" evidence="8">
    <location>
        <begin position="114"/>
        <end position="267"/>
    </location>
</feature>
<dbReference type="SMART" id="SM00673">
    <property type="entry name" value="CARP"/>
    <property type="match status" value="1"/>
</dbReference>
<dbReference type="PROSITE" id="PS51329">
    <property type="entry name" value="C_CAP_COFACTOR_C"/>
    <property type="match status" value="1"/>
</dbReference>
<dbReference type="InterPro" id="IPR038397">
    <property type="entry name" value="TBCC_N_sf"/>
</dbReference>
<dbReference type="GO" id="GO:0015631">
    <property type="term" value="F:tubulin binding"/>
    <property type="evidence" value="ECO:0007669"/>
    <property type="project" value="InterPro"/>
</dbReference>
<comment type="subcellular location">
    <subcellularLocation>
        <location evidence="1">Cytoplasm</location>
    </subcellularLocation>
</comment>
<evidence type="ECO:0000256" key="6">
    <source>
        <dbReference type="ARBA" id="ARBA00026055"/>
    </source>
</evidence>
<evidence type="ECO:0000256" key="4">
    <source>
        <dbReference type="ARBA" id="ARBA00022990"/>
    </source>
</evidence>
<dbReference type="AlphaFoldDB" id="A0A8H5D8A7"/>
<gene>
    <name evidence="9" type="ORF">D9757_012550</name>
</gene>
<evidence type="ECO:0000259" key="8">
    <source>
        <dbReference type="PROSITE" id="PS51329"/>
    </source>
</evidence>
<dbReference type="InterPro" id="IPR006599">
    <property type="entry name" value="CARP_motif"/>
</dbReference>
<keyword evidence="5" id="KW-0143">Chaperone</keyword>
<dbReference type="OrthoDB" id="194775at2759"/>
<evidence type="ECO:0000256" key="1">
    <source>
        <dbReference type="ARBA" id="ARBA00004496"/>
    </source>
</evidence>
<proteinExistence type="inferred from homology"/>
<evidence type="ECO:0000256" key="7">
    <source>
        <dbReference type="SAM" id="MobiDB-lite"/>
    </source>
</evidence>
<dbReference type="Gene3D" id="2.160.20.70">
    <property type="match status" value="1"/>
</dbReference>
<dbReference type="Gene3D" id="1.20.58.1250">
    <property type="entry name" value="Tubulin Binding Cofactor C, N-terminal domain"/>
    <property type="match status" value="1"/>
</dbReference>
<dbReference type="InterPro" id="IPR031925">
    <property type="entry name" value="TBCC_N"/>
</dbReference>
<dbReference type="PANTHER" id="PTHR15139:SF0">
    <property type="entry name" value="TUBULIN-SPECIFIC CHAPERONE C"/>
    <property type="match status" value="1"/>
</dbReference>
<dbReference type="GO" id="GO:0007021">
    <property type="term" value="P:tubulin complex assembly"/>
    <property type="evidence" value="ECO:0007669"/>
    <property type="project" value="TreeGrafter"/>
</dbReference>
<comment type="subunit">
    <text evidence="6">Supercomplex made of cofactors A to E. Cofactors A and D function by capturing and stabilizing tubulin in a quasi-native conformation. Cofactor E binds to the cofactor D-tubulin complex; interaction with cofactor C then causes the release of tubulin polypeptides that are committed to the native state.</text>
</comment>
<dbReference type="Pfam" id="PF16752">
    <property type="entry name" value="TBCC_N"/>
    <property type="match status" value="1"/>
</dbReference>
<comment type="similarity">
    <text evidence="2">Belongs to the TBCC family.</text>
</comment>
<dbReference type="InterPro" id="IPR016098">
    <property type="entry name" value="CAP/MinC_C"/>
</dbReference>
<keyword evidence="3" id="KW-0963">Cytoplasm</keyword>
<evidence type="ECO:0000313" key="9">
    <source>
        <dbReference type="EMBL" id="KAF5355400.1"/>
    </source>
</evidence>
<name>A0A8H5D8A7_9AGAR</name>
<dbReference type="InterPro" id="IPR017901">
    <property type="entry name" value="C-CAP_CF_C-like"/>
</dbReference>
<comment type="caution">
    <text evidence="9">The sequence shown here is derived from an EMBL/GenBank/DDBJ whole genome shotgun (WGS) entry which is preliminary data.</text>
</comment>
<organism evidence="9 10">
    <name type="scientific">Collybiopsis confluens</name>
    <dbReference type="NCBI Taxonomy" id="2823264"/>
    <lineage>
        <taxon>Eukaryota</taxon>
        <taxon>Fungi</taxon>
        <taxon>Dikarya</taxon>
        <taxon>Basidiomycota</taxon>
        <taxon>Agaricomycotina</taxon>
        <taxon>Agaricomycetes</taxon>
        <taxon>Agaricomycetidae</taxon>
        <taxon>Agaricales</taxon>
        <taxon>Marasmiineae</taxon>
        <taxon>Omphalotaceae</taxon>
        <taxon>Collybiopsis</taxon>
    </lineage>
</organism>
<evidence type="ECO:0000256" key="2">
    <source>
        <dbReference type="ARBA" id="ARBA00008848"/>
    </source>
</evidence>
<accession>A0A8H5D8A7</accession>
<dbReference type="GO" id="GO:0007023">
    <property type="term" value="P:post-chaperonin tubulin folding pathway"/>
    <property type="evidence" value="ECO:0007669"/>
    <property type="project" value="InterPro"/>
</dbReference>
<sequence length="317" mass="35132">MAESRWSFSQKFIAEFQSSRTELGTRIEDAAAASVVVSKQQLDSLNLQLAILSKSVIDATGSIPNFDQRNCETQLKDLERRLEHLRKASVGTSKFAFKRKAKEVPRSVPSTHGPNEPVTASLPTTLTLSSYSQTLITPENLPDPQTISVDLRSELSVYDLDNCILNLLEAKQYEISALHVRNVKNSILILPPLQGSIILHDISNCVVAVEAHQFRMHASKDTDVYLSAQSNPIIENCSGISFAPYPSVFSSADISQNPDIVVLDFSHIKSSTLSPNWNLMAEDNMKSSQDWQSLAATPLLDTEQVLQWALPQWRIPG</sequence>
<protein>
    <recommendedName>
        <fullName evidence="8">C-CAP/cofactor C-like domain-containing protein</fullName>
    </recommendedName>
</protein>
<dbReference type="PANTHER" id="PTHR15139">
    <property type="entry name" value="TUBULIN FOLDING COFACTOR C"/>
    <property type="match status" value="1"/>
</dbReference>
<evidence type="ECO:0000313" key="10">
    <source>
        <dbReference type="Proteomes" id="UP000518752"/>
    </source>
</evidence>
<feature type="region of interest" description="Disordered" evidence="7">
    <location>
        <begin position="101"/>
        <end position="122"/>
    </location>
</feature>
<reference evidence="9 10" key="1">
    <citation type="journal article" date="2020" name="ISME J.">
        <title>Uncovering the hidden diversity of litter-decomposition mechanisms in mushroom-forming fungi.</title>
        <authorList>
            <person name="Floudas D."/>
            <person name="Bentzer J."/>
            <person name="Ahren D."/>
            <person name="Johansson T."/>
            <person name="Persson P."/>
            <person name="Tunlid A."/>
        </authorList>
    </citation>
    <scope>NUCLEOTIDE SEQUENCE [LARGE SCALE GENOMIC DNA]</scope>
    <source>
        <strain evidence="9 10">CBS 406.79</strain>
    </source>
</reference>
<evidence type="ECO:0000256" key="5">
    <source>
        <dbReference type="ARBA" id="ARBA00023186"/>
    </source>
</evidence>
<keyword evidence="10" id="KW-1185">Reference proteome</keyword>
<dbReference type="EMBL" id="JAACJN010000252">
    <property type="protein sequence ID" value="KAF5355400.1"/>
    <property type="molecule type" value="Genomic_DNA"/>
</dbReference>
<dbReference type="Pfam" id="PF07986">
    <property type="entry name" value="TBCC"/>
    <property type="match status" value="1"/>
</dbReference>
<dbReference type="InterPro" id="IPR027684">
    <property type="entry name" value="TBCC"/>
</dbReference>
<dbReference type="Proteomes" id="UP000518752">
    <property type="component" value="Unassembled WGS sequence"/>
</dbReference>
<keyword evidence="4" id="KW-0007">Acetylation</keyword>
<dbReference type="InterPro" id="IPR012945">
    <property type="entry name" value="Tubulin-bd_cofactor_C_dom"/>
</dbReference>
<evidence type="ECO:0000256" key="3">
    <source>
        <dbReference type="ARBA" id="ARBA00022490"/>
    </source>
</evidence>
<dbReference type="GO" id="GO:0005737">
    <property type="term" value="C:cytoplasm"/>
    <property type="evidence" value="ECO:0007669"/>
    <property type="project" value="UniProtKB-SubCell"/>
</dbReference>